<feature type="coiled-coil region" evidence="1">
    <location>
        <begin position="225"/>
        <end position="263"/>
    </location>
</feature>
<proteinExistence type="predicted"/>
<dbReference type="RefSeq" id="XP_017304884.2">
    <property type="nucleotide sequence ID" value="XM_017449395.2"/>
</dbReference>
<sequence>MIKVEMSPGGTSQYVRGLSGLDSPQYASVNAALQNQGQVSGLKVKRITSPRKRNSSVRDSAHISILNRKDVAGGGGNALAVPARKLKMFRNEEEEVEEAAPIALPVVQGEEGQHQEEMVTIAGEDGTLYQVASSELNGSAVLLTTGEDGQQQCLYVTDENGQPTIIQGATIDGQEMLLDQAVYNEATGTIQMFQDQSGMETQVFQQDENGQLLPVENPDEVLAQVQAAQQQEELLQQQQQQEEAELQALAQQQQQEMMQQQETQVRFFF</sequence>
<feature type="non-terminal residue" evidence="3">
    <location>
        <position position="269"/>
    </location>
</feature>
<dbReference type="CTD" id="40508"/>
<dbReference type="STRING" id="121845.A0A1S4ERQ9"/>
<dbReference type="GeneID" id="103524006"/>
<evidence type="ECO:0000256" key="1">
    <source>
        <dbReference type="SAM" id="Coils"/>
    </source>
</evidence>
<organism evidence="2 3">
    <name type="scientific">Diaphorina citri</name>
    <name type="common">Asian citrus psyllid</name>
    <dbReference type="NCBI Taxonomy" id="121845"/>
    <lineage>
        <taxon>Eukaryota</taxon>
        <taxon>Metazoa</taxon>
        <taxon>Ecdysozoa</taxon>
        <taxon>Arthropoda</taxon>
        <taxon>Hexapoda</taxon>
        <taxon>Insecta</taxon>
        <taxon>Pterygota</taxon>
        <taxon>Neoptera</taxon>
        <taxon>Paraneoptera</taxon>
        <taxon>Hemiptera</taxon>
        <taxon>Sternorrhyncha</taxon>
        <taxon>Psylloidea</taxon>
        <taxon>Psyllidae</taxon>
        <taxon>Diaphorininae</taxon>
        <taxon>Diaphorina</taxon>
    </lineage>
</organism>
<evidence type="ECO:0000313" key="2">
    <source>
        <dbReference type="Proteomes" id="UP000079169"/>
    </source>
</evidence>
<name>A0A1S4ERQ9_DIACI</name>
<dbReference type="AlphaFoldDB" id="A0A1S4ERQ9"/>
<protein>
    <submittedName>
        <fullName evidence="3">Zinc finger protein 853</fullName>
    </submittedName>
</protein>
<dbReference type="KEGG" id="dci:103524006"/>
<gene>
    <name evidence="3" type="primary">LOC103524006</name>
</gene>
<dbReference type="PaxDb" id="121845-A0A1S4ERQ9"/>
<accession>A0A1S4ERQ9</accession>
<keyword evidence="2" id="KW-1185">Reference proteome</keyword>
<reference evidence="3" key="1">
    <citation type="submission" date="2025-08" db="UniProtKB">
        <authorList>
            <consortium name="RefSeq"/>
        </authorList>
    </citation>
    <scope>IDENTIFICATION</scope>
</reference>
<keyword evidence="1" id="KW-0175">Coiled coil</keyword>
<evidence type="ECO:0000313" key="3">
    <source>
        <dbReference type="RefSeq" id="XP_017304884.2"/>
    </source>
</evidence>
<dbReference type="Proteomes" id="UP000079169">
    <property type="component" value="Unplaced"/>
</dbReference>